<reference evidence="2" key="3">
    <citation type="submission" date="2015-06" db="UniProtKB">
        <authorList>
            <consortium name="EnsemblMetazoa"/>
        </authorList>
    </citation>
    <scope>IDENTIFICATION</scope>
</reference>
<protein>
    <submittedName>
        <fullName evidence="1 2">Uncharacterized protein</fullName>
    </submittedName>
</protein>
<dbReference type="EnsemblMetazoa" id="CapteT206748">
    <property type="protein sequence ID" value="CapteP206748"/>
    <property type="gene ID" value="CapteG206748"/>
</dbReference>
<reference evidence="1 3" key="2">
    <citation type="journal article" date="2013" name="Nature">
        <title>Insights into bilaterian evolution from three spiralian genomes.</title>
        <authorList>
            <person name="Simakov O."/>
            <person name="Marletaz F."/>
            <person name="Cho S.J."/>
            <person name="Edsinger-Gonzales E."/>
            <person name="Havlak P."/>
            <person name="Hellsten U."/>
            <person name="Kuo D.H."/>
            <person name="Larsson T."/>
            <person name="Lv J."/>
            <person name="Arendt D."/>
            <person name="Savage R."/>
            <person name="Osoegawa K."/>
            <person name="de Jong P."/>
            <person name="Grimwood J."/>
            <person name="Chapman J.A."/>
            <person name="Shapiro H."/>
            <person name="Aerts A."/>
            <person name="Otillar R.P."/>
            <person name="Terry A.Y."/>
            <person name="Boore J.L."/>
            <person name="Grigoriev I.V."/>
            <person name="Lindberg D.R."/>
            <person name="Seaver E.C."/>
            <person name="Weisblat D.A."/>
            <person name="Putnam N.H."/>
            <person name="Rokhsar D.S."/>
        </authorList>
    </citation>
    <scope>NUCLEOTIDE SEQUENCE</scope>
    <source>
        <strain evidence="1 3">I ESC-2004</strain>
    </source>
</reference>
<dbReference type="EMBL" id="AMQN01012001">
    <property type="status" value="NOT_ANNOTATED_CDS"/>
    <property type="molecule type" value="Genomic_DNA"/>
</dbReference>
<dbReference type="HOGENOM" id="CLU_1410063_0_0_1"/>
<evidence type="ECO:0000313" key="2">
    <source>
        <dbReference type="EnsemblMetazoa" id="CapteP206748"/>
    </source>
</evidence>
<proteinExistence type="predicted"/>
<organism evidence="1">
    <name type="scientific">Capitella teleta</name>
    <name type="common">Polychaete worm</name>
    <dbReference type="NCBI Taxonomy" id="283909"/>
    <lineage>
        <taxon>Eukaryota</taxon>
        <taxon>Metazoa</taxon>
        <taxon>Spiralia</taxon>
        <taxon>Lophotrochozoa</taxon>
        <taxon>Annelida</taxon>
        <taxon>Polychaeta</taxon>
        <taxon>Sedentaria</taxon>
        <taxon>Scolecida</taxon>
        <taxon>Capitellidae</taxon>
        <taxon>Capitella</taxon>
    </lineage>
</organism>
<gene>
    <name evidence="1" type="ORF">CAPTEDRAFT_206748</name>
</gene>
<sequence>MLVQHSFSPKHCPSTLPSNECSCRRSFRLKRKNGATGSSSALLFEECIKDVPRWCFVAKLTGERKRKEALITNSFLSPDSQCVTRVEVSKAYFVECICEVLPVSLYETRTGNPVRSSWKLTGKNTAMCNSWRRHTYNSTEVRRKSSEHKTSYIKLLDISSTLYDRKGRNWHLTRISDEACGILAPAPAKMAQW</sequence>
<dbReference type="EMBL" id="KB309231">
    <property type="protein sequence ID" value="ELT95043.1"/>
    <property type="molecule type" value="Genomic_DNA"/>
</dbReference>
<reference evidence="3" key="1">
    <citation type="submission" date="2012-12" db="EMBL/GenBank/DDBJ databases">
        <authorList>
            <person name="Hellsten U."/>
            <person name="Grimwood J."/>
            <person name="Chapman J.A."/>
            <person name="Shapiro H."/>
            <person name="Aerts A."/>
            <person name="Otillar R.P."/>
            <person name="Terry A.Y."/>
            <person name="Boore J.L."/>
            <person name="Simakov O."/>
            <person name="Marletaz F."/>
            <person name="Cho S.-J."/>
            <person name="Edsinger-Gonzales E."/>
            <person name="Havlak P."/>
            <person name="Kuo D.-H."/>
            <person name="Larsson T."/>
            <person name="Lv J."/>
            <person name="Arendt D."/>
            <person name="Savage R."/>
            <person name="Osoegawa K."/>
            <person name="de Jong P."/>
            <person name="Lindberg D.R."/>
            <person name="Seaver E.C."/>
            <person name="Weisblat D.A."/>
            <person name="Putnam N.H."/>
            <person name="Grigoriev I.V."/>
            <person name="Rokhsar D.S."/>
        </authorList>
    </citation>
    <scope>NUCLEOTIDE SEQUENCE</scope>
    <source>
        <strain evidence="3">I ESC-2004</strain>
    </source>
</reference>
<dbReference type="AlphaFoldDB" id="R7TMF5"/>
<keyword evidence="3" id="KW-1185">Reference proteome</keyword>
<evidence type="ECO:0000313" key="1">
    <source>
        <dbReference type="EMBL" id="ELT95043.1"/>
    </source>
</evidence>
<accession>R7TMF5</accession>
<name>R7TMF5_CAPTE</name>
<dbReference type="Proteomes" id="UP000014760">
    <property type="component" value="Unassembled WGS sequence"/>
</dbReference>
<evidence type="ECO:0000313" key="3">
    <source>
        <dbReference type="Proteomes" id="UP000014760"/>
    </source>
</evidence>